<gene>
    <name evidence="2" type="ORF">TetV_468</name>
</gene>
<evidence type="ECO:0000313" key="3">
    <source>
        <dbReference type="Proteomes" id="UP000244773"/>
    </source>
</evidence>
<feature type="transmembrane region" description="Helical" evidence="1">
    <location>
        <begin position="103"/>
        <end position="120"/>
    </location>
</feature>
<protein>
    <submittedName>
        <fullName evidence="2">Uncharacterized protein</fullName>
    </submittedName>
</protein>
<evidence type="ECO:0000256" key="1">
    <source>
        <dbReference type="SAM" id="Phobius"/>
    </source>
</evidence>
<feature type="transmembrane region" description="Helical" evidence="1">
    <location>
        <begin position="55"/>
        <end position="73"/>
    </location>
</feature>
<feature type="transmembrane region" description="Helical" evidence="1">
    <location>
        <begin position="80"/>
        <end position="97"/>
    </location>
</feature>
<feature type="transmembrane region" description="Helical" evidence="1">
    <location>
        <begin position="21"/>
        <end position="43"/>
    </location>
</feature>
<dbReference type="Proteomes" id="UP000244773">
    <property type="component" value="Segment"/>
</dbReference>
<proteinExistence type="predicted"/>
<accession>A0A2P0VNU9</accession>
<keyword evidence="1" id="KW-0472">Membrane</keyword>
<keyword evidence="1" id="KW-0812">Transmembrane</keyword>
<feature type="transmembrane region" description="Helical" evidence="1">
    <location>
        <begin position="141"/>
        <end position="160"/>
    </location>
</feature>
<organism evidence="2">
    <name type="scientific">Tetraselmis virus 1</name>
    <dbReference type="NCBI Taxonomy" id="2060617"/>
    <lineage>
        <taxon>Viruses</taxon>
        <taxon>Varidnaviria</taxon>
        <taxon>Bamfordvirae</taxon>
        <taxon>Nucleocytoviricota</taxon>
        <taxon>Megaviricetes</taxon>
        <taxon>Imitervirales</taxon>
        <taxon>Allomimiviridae</taxon>
        <taxon>Oceanusvirus</taxon>
        <taxon>Oceanusvirus kaneohense</taxon>
    </lineage>
</organism>
<dbReference type="EMBL" id="KY322437">
    <property type="protein sequence ID" value="AUF82550.1"/>
    <property type="molecule type" value="Genomic_DNA"/>
</dbReference>
<sequence length="201" mass="23789">MIRPQENIENKPRVEGFLMQNIPVEIIFVFVASIASGYTADLIGCDMKYVLENNIWIKHLMGLFTLAFFIVLADEKSTESFWITIAQCMVLYLWFMMLIRTPLWITLFVLAILFSVYVLDIKMRREKDNVEKYDKYSIASYSLKWISLGITIIGYGIYFYNKKREFGEDFNIRDFALGRLYCDHDNETQPQKKNNKAYVFR</sequence>
<evidence type="ECO:0000313" key="2">
    <source>
        <dbReference type="EMBL" id="AUF82550.1"/>
    </source>
</evidence>
<reference evidence="2" key="1">
    <citation type="journal article" date="2018" name="Virology">
        <title>A giant virus infecting green algae encodes key fermentation genes.</title>
        <authorList>
            <person name="Schvarcz C.R."/>
            <person name="Steward G.F."/>
        </authorList>
    </citation>
    <scope>NUCLEOTIDE SEQUENCE [LARGE SCALE GENOMIC DNA]</scope>
</reference>
<keyword evidence="1" id="KW-1133">Transmembrane helix</keyword>
<name>A0A2P0VNU9_9VIRU</name>
<keyword evidence="3" id="KW-1185">Reference proteome</keyword>